<feature type="compositionally biased region" description="Acidic residues" evidence="2">
    <location>
        <begin position="87"/>
        <end position="112"/>
    </location>
</feature>
<evidence type="ECO:0000313" key="5">
    <source>
        <dbReference type="EMBL" id="CAK7263954.1"/>
    </source>
</evidence>
<evidence type="ECO:0000256" key="2">
    <source>
        <dbReference type="SAM" id="MobiDB-lite"/>
    </source>
</evidence>
<dbReference type="InterPro" id="IPR011935">
    <property type="entry name" value="CHP02231"/>
</dbReference>
<protein>
    <recommendedName>
        <fullName evidence="7">Mucoidy inhibitor-like protein</fullName>
    </recommendedName>
</protein>
<feature type="region of interest" description="Disordered" evidence="2">
    <location>
        <begin position="530"/>
        <end position="572"/>
    </location>
</feature>
<dbReference type="Proteomes" id="UP001642501">
    <property type="component" value="Unassembled WGS sequence"/>
</dbReference>
<dbReference type="Pfam" id="PF13600">
    <property type="entry name" value="DUF4140"/>
    <property type="match status" value="1"/>
</dbReference>
<gene>
    <name evidence="5" type="ORF">SEPCBS57363_000836</name>
</gene>
<dbReference type="InterPro" id="IPR025554">
    <property type="entry name" value="DUF4140"/>
</dbReference>
<proteinExistence type="predicted"/>
<dbReference type="Pfam" id="PF13598">
    <property type="entry name" value="DUF4139"/>
    <property type="match status" value="1"/>
</dbReference>
<sequence length="853" mass="92979">MDSIHKQEFRVRDLPTRTVTLFPSRAQIVRDIKDVTLKPGANQITVVGFSPTVDENSIKVEGTGAAIISDIAVELLPNREIFQDIYPETDEEDKSETDDDDSSDSSDDDDDSPELKEVRRKIQALADDIERAREVESSAASRLNILDGYGKMLDRKRGVDIDAGVEIYRTERAKVFADHMKGSVLVRELGETMAELRKEENKLVRQQVKAADKAWRARLRAREVKRKEKAKVQRRKDEARKEKLRVQHEREKYWPRKCYTVRITLDAIMPGSSSIYTPSSSRRTSITSVTELAKPVVDDLETGDEDNDKAHPACDLAISYVTSSAFWSPTYDLQLSTTTNTASLCFDAQLANTTSETWTGCKVVLSTSQTTFSGLNDTIPTLQPWRVKLQRGSDYDAVLNSREELSARSTWRAQQNSLVTSQKPRHELFGLGPEARVAASGGDGRHMNSMLEDSRVVGRMQSKKTRANSITPQDKAAYQWHGQQMQIPAMSSTTPFGMVQQSARFGAAAPPPPPPPAALFRSAPMAPTVAPAAARGGADREMKSLARRPGARAINARDESSDDDDEGNAHDADAGTLFDLALAQPLPELEFQESSFEETGMTTTYDLPGLKTLKPGSTASKQRVARITFQNVVFSHTVVAKYKPVAYLKAKLKNASKLTLLKGTAGLTLDGSFMGRTTLPRCSAGDTFPLNLGVDPAIRVAYPKADVKRATTGLFSKENSNAYKRSVTISNTRASAGKPVTLLVLDQVPVSEDEKLRVELQQPLGLLVVGAAVVTGVGVVGATAPNRSTITATASSSSSTVASGGAKDWGSAIATLKKEGQVVWDVKLNAGRTVKLDLEYNVSAPTGEGVVQC</sequence>
<accession>A0ABP0D7Z4</accession>
<reference evidence="5 6" key="1">
    <citation type="submission" date="2024-01" db="EMBL/GenBank/DDBJ databases">
        <authorList>
            <person name="Allen C."/>
            <person name="Tagirdzhanova G."/>
        </authorList>
    </citation>
    <scope>NUCLEOTIDE SEQUENCE [LARGE SCALE GENOMIC DNA]</scope>
    <source>
        <strain evidence="5 6">CBS 573.63</strain>
    </source>
</reference>
<evidence type="ECO:0000259" key="3">
    <source>
        <dbReference type="Pfam" id="PF13598"/>
    </source>
</evidence>
<feature type="region of interest" description="Disordered" evidence="2">
    <location>
        <begin position="85"/>
        <end position="116"/>
    </location>
</feature>
<feature type="domain" description="DUF4140" evidence="4">
    <location>
        <begin position="19"/>
        <end position="146"/>
    </location>
</feature>
<dbReference type="NCBIfam" id="TIGR02231">
    <property type="entry name" value="mucoidy inhibitor MuiA family protein"/>
    <property type="match status" value="1"/>
</dbReference>
<comment type="caution">
    <text evidence="5">The sequence shown here is derived from an EMBL/GenBank/DDBJ whole genome shotgun (WGS) entry which is preliminary data.</text>
</comment>
<evidence type="ECO:0008006" key="7">
    <source>
        <dbReference type="Google" id="ProtNLM"/>
    </source>
</evidence>
<evidence type="ECO:0000259" key="4">
    <source>
        <dbReference type="Pfam" id="PF13600"/>
    </source>
</evidence>
<evidence type="ECO:0000313" key="6">
    <source>
        <dbReference type="Proteomes" id="UP001642501"/>
    </source>
</evidence>
<dbReference type="EMBL" id="CAWUOM010000007">
    <property type="protein sequence ID" value="CAK7263954.1"/>
    <property type="molecule type" value="Genomic_DNA"/>
</dbReference>
<dbReference type="InterPro" id="IPR037291">
    <property type="entry name" value="DUF4139"/>
</dbReference>
<keyword evidence="6" id="KW-1185">Reference proteome</keyword>
<name>A0ABP0D7Z4_9PEZI</name>
<organism evidence="5 6">
    <name type="scientific">Sporothrix epigloea</name>
    <dbReference type="NCBI Taxonomy" id="1892477"/>
    <lineage>
        <taxon>Eukaryota</taxon>
        <taxon>Fungi</taxon>
        <taxon>Dikarya</taxon>
        <taxon>Ascomycota</taxon>
        <taxon>Pezizomycotina</taxon>
        <taxon>Sordariomycetes</taxon>
        <taxon>Sordariomycetidae</taxon>
        <taxon>Ophiostomatales</taxon>
        <taxon>Ophiostomataceae</taxon>
        <taxon>Sporothrix</taxon>
    </lineage>
</organism>
<feature type="domain" description="DUF4139" evidence="3">
    <location>
        <begin position="316"/>
        <end position="763"/>
    </location>
</feature>
<dbReference type="PANTHER" id="PTHR31005">
    <property type="entry name" value="DUF4139 DOMAIN-CONTAINING PROTEIN"/>
    <property type="match status" value="1"/>
</dbReference>
<evidence type="ECO:0000256" key="1">
    <source>
        <dbReference type="SAM" id="Coils"/>
    </source>
</evidence>
<dbReference type="PANTHER" id="PTHR31005:SF8">
    <property type="entry name" value="DUF4139 DOMAIN-CONTAINING PROTEIN"/>
    <property type="match status" value="1"/>
</dbReference>
<feature type="coiled-coil region" evidence="1">
    <location>
        <begin position="186"/>
        <end position="249"/>
    </location>
</feature>
<keyword evidence="1" id="KW-0175">Coiled coil</keyword>